<proteinExistence type="predicted"/>
<dbReference type="EMBL" id="BAABFC010000007">
    <property type="protein sequence ID" value="GAA4496098.1"/>
    <property type="molecule type" value="Genomic_DNA"/>
</dbReference>
<evidence type="ECO:0000313" key="1">
    <source>
        <dbReference type="EMBL" id="GAA4496098.1"/>
    </source>
</evidence>
<protein>
    <submittedName>
        <fullName evidence="1">Uncharacterized protein</fullName>
    </submittedName>
</protein>
<accession>A0ABP8Q1J0</accession>
<reference evidence="2" key="1">
    <citation type="journal article" date="2019" name="Int. J. Syst. Evol. Microbiol.">
        <title>The Global Catalogue of Microorganisms (GCM) 10K type strain sequencing project: providing services to taxonomists for standard genome sequencing and annotation.</title>
        <authorList>
            <consortium name="The Broad Institute Genomics Platform"/>
            <consortium name="The Broad Institute Genome Sequencing Center for Infectious Disease"/>
            <person name="Wu L."/>
            <person name="Ma J."/>
        </authorList>
    </citation>
    <scope>NUCLEOTIDE SEQUENCE [LARGE SCALE GENOMIC DNA]</scope>
    <source>
        <strain evidence="2">JCM 32226</strain>
    </source>
</reference>
<comment type="caution">
    <text evidence="1">The sequence shown here is derived from an EMBL/GenBank/DDBJ whole genome shotgun (WGS) entry which is preliminary data.</text>
</comment>
<sequence length="97" mass="11387">MERNLKETLDGWEISLNRNIHMYTHALSVKNGVYKLNIDCEDLPTDVKTIGIWLYNLDVPDALKTELKDLLLKWTMQFEVTFKIYISRDGFVTNAHQ</sequence>
<evidence type="ECO:0000313" key="2">
    <source>
        <dbReference type="Proteomes" id="UP001501321"/>
    </source>
</evidence>
<gene>
    <name evidence="1" type="ORF">GCM10023095_10540</name>
</gene>
<name>A0ABP8Q1J0_9GAMM</name>
<organism evidence="1 2">
    <name type="scientific">Pseudaeromonas paramecii</name>
    <dbReference type="NCBI Taxonomy" id="2138166"/>
    <lineage>
        <taxon>Bacteria</taxon>
        <taxon>Pseudomonadati</taxon>
        <taxon>Pseudomonadota</taxon>
        <taxon>Gammaproteobacteria</taxon>
        <taxon>Aeromonadales</taxon>
        <taxon>Aeromonadaceae</taxon>
        <taxon>Pseudaeromonas</taxon>
    </lineage>
</organism>
<keyword evidence="2" id="KW-1185">Reference proteome</keyword>
<dbReference type="Proteomes" id="UP001501321">
    <property type="component" value="Unassembled WGS sequence"/>
</dbReference>
<dbReference type="RefSeq" id="WP_345010780.1">
    <property type="nucleotide sequence ID" value="NZ_BAABFC010000007.1"/>
</dbReference>